<protein>
    <recommendedName>
        <fullName evidence="3">Transposase</fullName>
    </recommendedName>
</protein>
<keyword evidence="2" id="KW-1185">Reference proteome</keyword>
<sequence length="64" mass="7372">MVKIYLANIRAVLFYTFEHPVSVLTRLFQDVSKNGKKAQRYRKETSFEILGLIETSKAQLPVIA</sequence>
<comment type="caution">
    <text evidence="1">The sequence shown here is derived from an EMBL/GenBank/DDBJ whole genome shotgun (WGS) entry which is preliminary data.</text>
</comment>
<gene>
    <name evidence="1" type="ORF">ACFFMS_30175</name>
</gene>
<dbReference type="Proteomes" id="UP001589609">
    <property type="component" value="Unassembled WGS sequence"/>
</dbReference>
<evidence type="ECO:0008006" key="3">
    <source>
        <dbReference type="Google" id="ProtNLM"/>
    </source>
</evidence>
<organism evidence="1 2">
    <name type="scientific">Ectobacillus funiculus</name>
    <dbReference type="NCBI Taxonomy" id="137993"/>
    <lineage>
        <taxon>Bacteria</taxon>
        <taxon>Bacillati</taxon>
        <taxon>Bacillota</taxon>
        <taxon>Bacilli</taxon>
        <taxon>Bacillales</taxon>
        <taxon>Bacillaceae</taxon>
        <taxon>Ectobacillus</taxon>
    </lineage>
</organism>
<evidence type="ECO:0000313" key="2">
    <source>
        <dbReference type="Proteomes" id="UP001589609"/>
    </source>
</evidence>
<reference evidence="1 2" key="1">
    <citation type="submission" date="2024-09" db="EMBL/GenBank/DDBJ databases">
        <authorList>
            <person name="Sun Q."/>
            <person name="Mori K."/>
        </authorList>
    </citation>
    <scope>NUCLEOTIDE SEQUENCE [LARGE SCALE GENOMIC DNA]</scope>
    <source>
        <strain evidence="1 2">JCM 11201</strain>
    </source>
</reference>
<accession>A0ABV5WPG9</accession>
<proteinExistence type="predicted"/>
<dbReference type="EMBL" id="JBHMAF010000197">
    <property type="protein sequence ID" value="MFB9762497.1"/>
    <property type="molecule type" value="Genomic_DNA"/>
</dbReference>
<name>A0ABV5WPG9_9BACI</name>
<evidence type="ECO:0000313" key="1">
    <source>
        <dbReference type="EMBL" id="MFB9762497.1"/>
    </source>
</evidence>